<dbReference type="STRING" id="388408.LAX5112_04382"/>
<dbReference type="GO" id="GO:0018845">
    <property type="term" value="F:2-hydroxychromene-2-carboxylate isomerase activity"/>
    <property type="evidence" value="ECO:0007669"/>
    <property type="project" value="UniProtKB-UniRule"/>
</dbReference>
<keyword evidence="1 4" id="KW-0413">Isomerase</keyword>
<evidence type="ECO:0000256" key="1">
    <source>
        <dbReference type="PIRNR" id="PIRNR006386"/>
    </source>
</evidence>
<name>A0A0M7AN58_9HYPH</name>
<comment type="catalytic activity">
    <reaction evidence="1">
        <text>2-hydroxychromene-2-carboxylate = (3E)-4-(2-hydroxyphenyl)-2-oxobut-3-enoate</text>
        <dbReference type="Rhea" id="RHEA:27401"/>
        <dbReference type="ChEBI" id="CHEBI:59350"/>
        <dbReference type="ChEBI" id="CHEBI:59353"/>
        <dbReference type="EC" id="5.99.1.4"/>
    </reaction>
</comment>
<accession>A0A0M7AN58</accession>
<dbReference type="PANTHER" id="PTHR42943:SF4">
    <property type="entry name" value="C2H2-TYPE DOMAIN-CONTAINING PROTEIN"/>
    <property type="match status" value="1"/>
</dbReference>
<reference evidence="5" key="1">
    <citation type="submission" date="2015-07" db="EMBL/GenBank/DDBJ databases">
        <authorList>
            <person name="Rodrigo-Torres Lidia"/>
            <person name="Arahal R.David."/>
        </authorList>
    </citation>
    <scope>NUCLEOTIDE SEQUENCE [LARGE SCALE GENOMIC DNA]</scope>
    <source>
        <strain evidence="5">CECT 5112</strain>
    </source>
</reference>
<dbReference type="GO" id="GO:0004602">
    <property type="term" value="F:glutathione peroxidase activity"/>
    <property type="evidence" value="ECO:0007669"/>
    <property type="project" value="TreeGrafter"/>
</dbReference>
<dbReference type="AlphaFoldDB" id="A0A0M7AN58"/>
<dbReference type="SUPFAM" id="SSF52833">
    <property type="entry name" value="Thioredoxin-like"/>
    <property type="match status" value="1"/>
</dbReference>
<evidence type="ECO:0000313" key="5">
    <source>
        <dbReference type="Proteomes" id="UP000053235"/>
    </source>
</evidence>
<dbReference type="OrthoDB" id="5244108at2"/>
<dbReference type="GO" id="GO:0006749">
    <property type="term" value="P:glutathione metabolic process"/>
    <property type="evidence" value="ECO:0007669"/>
    <property type="project" value="TreeGrafter"/>
</dbReference>
<protein>
    <recommendedName>
        <fullName evidence="1">2-hydroxychromene-2-carboxylate isomerase</fullName>
        <ecNumber evidence="1">5.99.1.4</ecNumber>
    </recommendedName>
</protein>
<dbReference type="PANTHER" id="PTHR42943">
    <property type="entry name" value="GLUTATHIONE S-TRANSFERASE KAPPA"/>
    <property type="match status" value="1"/>
</dbReference>
<dbReference type="InterPro" id="IPR001853">
    <property type="entry name" value="DSBA-like_thioredoxin_dom"/>
</dbReference>
<evidence type="ECO:0000313" key="4">
    <source>
        <dbReference type="EMBL" id="CTQ75846.1"/>
    </source>
</evidence>
<proteinExistence type="inferred from homology"/>
<keyword evidence="5" id="KW-1185">Reference proteome</keyword>
<evidence type="ECO:0000259" key="3">
    <source>
        <dbReference type="Pfam" id="PF01323"/>
    </source>
</evidence>
<dbReference type="Gene3D" id="3.40.30.10">
    <property type="entry name" value="Glutaredoxin"/>
    <property type="match status" value="1"/>
</dbReference>
<dbReference type="Proteomes" id="UP000053235">
    <property type="component" value="Unassembled WGS sequence"/>
</dbReference>
<dbReference type="Pfam" id="PF01323">
    <property type="entry name" value="DSBA"/>
    <property type="match status" value="1"/>
</dbReference>
<feature type="domain" description="DSBA-like thioredoxin" evidence="3">
    <location>
        <begin position="3"/>
        <end position="197"/>
    </location>
</feature>
<comment type="similarity">
    <text evidence="1">Belongs to the GST superfamily. NadH family.</text>
</comment>
<dbReference type="InterPro" id="IPR014440">
    <property type="entry name" value="HCCAis_GSTk"/>
</dbReference>
<feature type="active site" description="Nucleophile" evidence="2">
    <location>
        <position position="12"/>
    </location>
</feature>
<dbReference type="GO" id="GO:0004364">
    <property type="term" value="F:glutathione transferase activity"/>
    <property type="evidence" value="ECO:0007669"/>
    <property type="project" value="TreeGrafter"/>
</dbReference>
<dbReference type="EMBL" id="CXWD01000023">
    <property type="protein sequence ID" value="CTQ75846.1"/>
    <property type="molecule type" value="Genomic_DNA"/>
</dbReference>
<organism evidence="4 5">
    <name type="scientific">Roseibium alexandrii</name>
    <dbReference type="NCBI Taxonomy" id="388408"/>
    <lineage>
        <taxon>Bacteria</taxon>
        <taxon>Pseudomonadati</taxon>
        <taxon>Pseudomonadota</taxon>
        <taxon>Alphaproteobacteria</taxon>
        <taxon>Hyphomicrobiales</taxon>
        <taxon>Stappiaceae</taxon>
        <taxon>Roseibium</taxon>
    </lineage>
</organism>
<sequence length="213" mass="23869">MATIEYVYSAHSAFAYLGSSEVMRICAHHNAVLVHRPVLLSPVVVAQRSPAFRQRTQAHVDYFFGREIERWAEYRSVPIIRKRPTFHDADYSLASGMIIALGETGEDTDRMAHGLLEAHWNEDLDLSDRTALEAVAVKLGFATKELLAEAASQSVQNKLVENSEWAKEKQVFGSPTYIVDGDPFYGQDHLPLVERALEKPFAPSNWINPSVDA</sequence>
<dbReference type="PIRSF" id="PIRSF006386">
    <property type="entry name" value="HCCAis_GSTk"/>
    <property type="match status" value="1"/>
</dbReference>
<evidence type="ECO:0000256" key="2">
    <source>
        <dbReference type="PIRSR" id="PIRSR006386-1"/>
    </source>
</evidence>
<gene>
    <name evidence="4" type="primary">nahD_2</name>
    <name evidence="4" type="ORF">LAX5112_04382</name>
</gene>
<dbReference type="InterPro" id="IPR036249">
    <property type="entry name" value="Thioredoxin-like_sf"/>
</dbReference>
<dbReference type="EC" id="5.99.1.4" evidence="1"/>
<dbReference type="InterPro" id="IPR051924">
    <property type="entry name" value="GST_Kappa/NadH"/>
</dbReference>
<dbReference type="RefSeq" id="WP_055673599.1">
    <property type="nucleotide sequence ID" value="NZ_CXWD01000023.1"/>
</dbReference>